<keyword evidence="4" id="KW-0413">Isomerase</keyword>
<dbReference type="PANTHER" id="PTHR43172:SF2">
    <property type="entry name" value="ADENYLOSUCCINATE LYASE C-TERMINAL DOMAIN-CONTAINING PROTEIN"/>
    <property type="match status" value="1"/>
</dbReference>
<dbReference type="EMBL" id="JAVIIW010000014">
    <property type="protein sequence ID" value="MDX8479604.1"/>
    <property type="molecule type" value="Genomic_DNA"/>
</dbReference>
<evidence type="ECO:0000256" key="1">
    <source>
        <dbReference type="ARBA" id="ARBA00034772"/>
    </source>
</evidence>
<sequence length="350" mass="37141">MTVSPFDHPLLSGLLGDEEAARHFSVEADIEAMLSFERALTEAEAECGVIPRDAGPAIVQALAAFRPDTAKLRAAVAKDGVVVPELLRQIRAAVGGQYGEFVHLGATSQDVIDTSLVLRLCAAVEHIGLLLSENIVRLASLEQEFGGRALMAVTRMQPAIPITVADRIASWRAPLERHQQRLKEQSGRLLVVQFGGAAGTLDKLSDKRAAVRAALAAKLGLGDAPQWHSQRDAFAEFAGWLSLVAGSLGKLGQDVALMAQAGTDIKLSSGGGSSAMPHKQNPVRAEALVALARFNATQLSGMQQALVHEQERSGAAWALEWLIMPQMVVAAAAALRLAAELARQIESLGH</sequence>
<proteinExistence type="inferred from homology"/>
<evidence type="ECO:0000313" key="4">
    <source>
        <dbReference type="EMBL" id="MDX8479604.1"/>
    </source>
</evidence>
<dbReference type="SUPFAM" id="SSF48557">
    <property type="entry name" value="L-aspartase-like"/>
    <property type="match status" value="1"/>
</dbReference>
<protein>
    <recommendedName>
        <fullName evidence="2">3-carboxy-cis,cis-muconate cycloisomerase</fullName>
        <ecNumber evidence="2">5.5.1.2</ecNumber>
    </recommendedName>
</protein>
<dbReference type="PANTHER" id="PTHR43172">
    <property type="entry name" value="ADENYLOSUCCINATE LYASE"/>
    <property type="match status" value="1"/>
</dbReference>
<name>A0ABU4Y136_9HYPH</name>
<comment type="similarity">
    <text evidence="1">Belongs to the class-II fumarase/aspartase family.</text>
</comment>
<keyword evidence="5" id="KW-1185">Reference proteome</keyword>
<dbReference type="GO" id="GO:0047472">
    <property type="term" value="F:3-carboxy-cis,cis-muconate cycloisomerase activity"/>
    <property type="evidence" value="ECO:0007669"/>
    <property type="project" value="UniProtKB-EC"/>
</dbReference>
<dbReference type="Gene3D" id="1.20.200.10">
    <property type="entry name" value="Fumarase/aspartase (Central domain)"/>
    <property type="match status" value="1"/>
</dbReference>
<dbReference type="InterPro" id="IPR022761">
    <property type="entry name" value="Fumarate_lyase_N"/>
</dbReference>
<dbReference type="RefSeq" id="WP_320287941.1">
    <property type="nucleotide sequence ID" value="NZ_JAVIIW010000014.1"/>
</dbReference>
<gene>
    <name evidence="4" type="ORF">RFN28_14100</name>
</gene>
<dbReference type="InterPro" id="IPR012789">
    <property type="entry name" value="Protocat_PcaB-like"/>
</dbReference>
<dbReference type="Pfam" id="PF00206">
    <property type="entry name" value="Lyase_1"/>
    <property type="match status" value="1"/>
</dbReference>
<dbReference type="NCBIfam" id="NF004631">
    <property type="entry name" value="PRK05975.1"/>
    <property type="match status" value="1"/>
</dbReference>
<organism evidence="4 5">
    <name type="scientific">Mesorhizobium album</name>
    <dbReference type="NCBI Taxonomy" id="3072314"/>
    <lineage>
        <taxon>Bacteria</taxon>
        <taxon>Pseudomonadati</taxon>
        <taxon>Pseudomonadota</taxon>
        <taxon>Alphaproteobacteria</taxon>
        <taxon>Hyphomicrobiales</taxon>
        <taxon>Phyllobacteriaceae</taxon>
        <taxon>Mesorhizobium</taxon>
    </lineage>
</organism>
<dbReference type="InterPro" id="IPR008948">
    <property type="entry name" value="L-Aspartase-like"/>
</dbReference>
<evidence type="ECO:0000256" key="2">
    <source>
        <dbReference type="NCBIfam" id="TIGR02426"/>
    </source>
</evidence>
<dbReference type="PRINTS" id="PR00145">
    <property type="entry name" value="ARGSUCLYASE"/>
</dbReference>
<reference evidence="4 5" key="1">
    <citation type="submission" date="2023-08" db="EMBL/GenBank/DDBJ databases">
        <title>Implementing the SeqCode for naming new Mesorhizobium species isolated from Vachellia karroo root nodules.</title>
        <authorList>
            <person name="Van Lill M."/>
        </authorList>
    </citation>
    <scope>NUCLEOTIDE SEQUENCE [LARGE SCALE GENOMIC DNA]</scope>
    <source>
        <strain evidence="4 5">VK24D</strain>
    </source>
</reference>
<dbReference type="PRINTS" id="PR00149">
    <property type="entry name" value="FUMRATELYASE"/>
</dbReference>
<comment type="caution">
    <text evidence="4">The sequence shown here is derived from an EMBL/GenBank/DDBJ whole genome shotgun (WGS) entry which is preliminary data.</text>
</comment>
<accession>A0ABU4Y136</accession>
<dbReference type="NCBIfam" id="TIGR02426">
    <property type="entry name" value="protocat_pcaB"/>
    <property type="match status" value="1"/>
</dbReference>
<dbReference type="PROSITE" id="PS00163">
    <property type="entry name" value="FUMARATE_LYASES"/>
    <property type="match status" value="1"/>
</dbReference>
<evidence type="ECO:0000259" key="3">
    <source>
        <dbReference type="Pfam" id="PF00206"/>
    </source>
</evidence>
<feature type="domain" description="Fumarate lyase N-terminal" evidence="3">
    <location>
        <begin position="25"/>
        <end position="291"/>
    </location>
</feature>
<evidence type="ECO:0000313" key="5">
    <source>
        <dbReference type="Proteomes" id="UP001287059"/>
    </source>
</evidence>
<dbReference type="InterPro" id="IPR000362">
    <property type="entry name" value="Fumarate_lyase_fam"/>
</dbReference>
<dbReference type="Proteomes" id="UP001287059">
    <property type="component" value="Unassembled WGS sequence"/>
</dbReference>
<dbReference type="InterPro" id="IPR020557">
    <property type="entry name" value="Fumarate_lyase_CS"/>
</dbReference>
<dbReference type="EC" id="5.5.1.2" evidence="2"/>